<dbReference type="FunFam" id="3.40.50.1100:FF:000037">
    <property type="entry name" value="Bifunctional D-cysteine desulfhydrase/1-aminocyclopropane-1-carboxylate deaminase, mitochondrial"/>
    <property type="match status" value="1"/>
</dbReference>
<proteinExistence type="inferred from homology"/>
<accession>A0AAD7VH01</accession>
<gene>
    <name evidence="11" type="ORF">O6P43_005262</name>
</gene>
<dbReference type="KEGG" id="qsa:O6P43_005262"/>
<dbReference type="Gene3D" id="3.40.50.1100">
    <property type="match status" value="2"/>
</dbReference>
<dbReference type="PANTHER" id="PTHR43780:SF2">
    <property type="entry name" value="1-AMINOCYCLOPROPANE-1-CARBOXYLATE DEAMINASE-RELATED"/>
    <property type="match status" value="1"/>
</dbReference>
<dbReference type="EMBL" id="JARAOO010000003">
    <property type="protein sequence ID" value="KAJ7975324.1"/>
    <property type="molecule type" value="Genomic_DNA"/>
</dbReference>
<evidence type="ECO:0000256" key="8">
    <source>
        <dbReference type="ARBA" id="ARBA00050761"/>
    </source>
</evidence>
<comment type="caution">
    <text evidence="11">The sequence shown here is derived from an EMBL/GenBank/DDBJ whole genome shotgun (WGS) entry which is preliminary data.</text>
</comment>
<sequence length="427" mass="46834">MLCSRCPIHYPLPKAPINKPFIRQRLLPSRPTCQSLGVSGSLRMEAKSNTNTNIKDETSKRLSFDFLTKKPYTPPSWASHLNPIPSHVFSLGHLPTPIHRWNLPNLPSNTEVWLKRDDLSGMQLSGNKVRKLEFLLADAVAQGADCIVTIGGIQSNHCRATAVAAKYLNLDCYLILRTSKVLVDQDPGLTGNLLVERLVGAHIKLISKEEYAQIGSVNLTNILKEKLLSEGRRPYVIPVGGSNSLGTWGYIEAVREIEQQLEFDDIVVACGSGGTVAGLSLGSSLSTLKAKVHAFSVCDDPDYFYDYVQGLLDGLEAGVDSHEIVHIKNAKGLGYAINTSEELNFVKGIAAATGVILDPVYSGKAAYGMMKDMSVNPERWEGRKILFIHTGGLLGLFDKVDQISVGNWHRMDVHESVPRKDGIGKMF</sequence>
<reference evidence="11" key="1">
    <citation type="journal article" date="2023" name="Science">
        <title>Elucidation of the pathway for biosynthesis of saponin adjuvants from the soapbark tree.</title>
        <authorList>
            <person name="Reed J."/>
            <person name="Orme A."/>
            <person name="El-Demerdash A."/>
            <person name="Owen C."/>
            <person name="Martin L.B.B."/>
            <person name="Misra R.C."/>
            <person name="Kikuchi S."/>
            <person name="Rejzek M."/>
            <person name="Martin A.C."/>
            <person name="Harkess A."/>
            <person name="Leebens-Mack J."/>
            <person name="Louveau T."/>
            <person name="Stephenson M.J."/>
            <person name="Osbourn A."/>
        </authorList>
    </citation>
    <scope>NUCLEOTIDE SEQUENCE</scope>
    <source>
        <strain evidence="11">S10</strain>
    </source>
</reference>
<dbReference type="NCBIfam" id="TIGR01275">
    <property type="entry name" value="ACC_deam_rel"/>
    <property type="match status" value="1"/>
</dbReference>
<dbReference type="GO" id="GO:0005739">
    <property type="term" value="C:mitochondrion"/>
    <property type="evidence" value="ECO:0007669"/>
    <property type="project" value="UniProtKB-SubCell"/>
</dbReference>
<dbReference type="EC" id="4.4.1.15" evidence="9"/>
<dbReference type="SUPFAM" id="SSF53686">
    <property type="entry name" value="Tryptophan synthase beta subunit-like PLP-dependent enzymes"/>
    <property type="match status" value="1"/>
</dbReference>
<dbReference type="InterPro" id="IPR001926">
    <property type="entry name" value="TrpB-like_PALP"/>
</dbReference>
<comment type="similarity">
    <text evidence="3">Belongs to the ACC deaminase/D-cysteine desulfhydrase family.</text>
</comment>
<dbReference type="FunFam" id="3.40.50.1100:FF:000042">
    <property type="entry name" value="Bifunctional D-cysteine desulfhydrase/1-aminocyclopropane-1-carboxylate deaminase mitochondrial"/>
    <property type="match status" value="1"/>
</dbReference>
<comment type="cofactor">
    <cofactor evidence="1">
        <name>pyridoxal 5'-phosphate</name>
        <dbReference type="ChEBI" id="CHEBI:597326"/>
    </cofactor>
</comment>
<keyword evidence="4" id="KW-0663">Pyridoxal phosphate</keyword>
<dbReference type="AlphaFoldDB" id="A0AAD7VH01"/>
<organism evidence="11 12">
    <name type="scientific">Quillaja saponaria</name>
    <name type="common">Soap bark tree</name>
    <dbReference type="NCBI Taxonomy" id="32244"/>
    <lineage>
        <taxon>Eukaryota</taxon>
        <taxon>Viridiplantae</taxon>
        <taxon>Streptophyta</taxon>
        <taxon>Embryophyta</taxon>
        <taxon>Tracheophyta</taxon>
        <taxon>Spermatophyta</taxon>
        <taxon>Magnoliopsida</taxon>
        <taxon>eudicotyledons</taxon>
        <taxon>Gunneridae</taxon>
        <taxon>Pentapetalae</taxon>
        <taxon>rosids</taxon>
        <taxon>fabids</taxon>
        <taxon>Fabales</taxon>
        <taxon>Quillajaceae</taxon>
        <taxon>Quillaja</taxon>
    </lineage>
</organism>
<dbReference type="PANTHER" id="PTHR43780">
    <property type="entry name" value="1-AMINOCYCLOPROPANE-1-CARBOXYLATE DEAMINASE-RELATED"/>
    <property type="match status" value="1"/>
</dbReference>
<dbReference type="InterPro" id="IPR036052">
    <property type="entry name" value="TrpB-like_PALP_sf"/>
</dbReference>
<dbReference type="Pfam" id="PF00291">
    <property type="entry name" value="PALP"/>
    <property type="match status" value="1"/>
</dbReference>
<evidence type="ECO:0000256" key="9">
    <source>
        <dbReference type="ARBA" id="ARBA00066823"/>
    </source>
</evidence>
<dbReference type="GO" id="GO:0019148">
    <property type="term" value="F:D-cysteine desulfhydrase activity"/>
    <property type="evidence" value="ECO:0007669"/>
    <property type="project" value="UniProtKB-EC"/>
</dbReference>
<keyword evidence="6" id="KW-0496">Mitochondrion</keyword>
<evidence type="ECO:0000256" key="6">
    <source>
        <dbReference type="ARBA" id="ARBA00023128"/>
    </source>
</evidence>
<evidence type="ECO:0000256" key="4">
    <source>
        <dbReference type="ARBA" id="ARBA00022898"/>
    </source>
</evidence>
<protein>
    <recommendedName>
        <fullName evidence="9">D-cysteine desulfhydrase</fullName>
        <ecNumber evidence="9">4.4.1.15</ecNumber>
    </recommendedName>
</protein>
<keyword evidence="12" id="KW-1185">Reference proteome</keyword>
<comment type="catalytic activity">
    <reaction evidence="8">
        <text>D-cysteine + H2O = hydrogen sulfide + pyruvate + NH4(+) + H(+)</text>
        <dbReference type="Rhea" id="RHEA:11268"/>
        <dbReference type="ChEBI" id="CHEBI:15361"/>
        <dbReference type="ChEBI" id="CHEBI:15377"/>
        <dbReference type="ChEBI" id="CHEBI:15378"/>
        <dbReference type="ChEBI" id="CHEBI:28938"/>
        <dbReference type="ChEBI" id="CHEBI:29919"/>
        <dbReference type="ChEBI" id="CHEBI:35236"/>
        <dbReference type="EC" id="4.4.1.15"/>
    </reaction>
</comment>
<feature type="domain" description="Tryptophan synthase beta chain-like PALP" evidence="10">
    <location>
        <begin position="90"/>
        <end position="391"/>
    </location>
</feature>
<keyword evidence="5" id="KW-0809">Transit peptide</keyword>
<dbReference type="InterPro" id="IPR005966">
    <property type="entry name" value="D-Cys_desShydrase"/>
</dbReference>
<dbReference type="InterPro" id="IPR027278">
    <property type="entry name" value="ACCD_DCysDesulf"/>
</dbReference>
<evidence type="ECO:0000256" key="1">
    <source>
        <dbReference type="ARBA" id="ARBA00001933"/>
    </source>
</evidence>
<evidence type="ECO:0000256" key="3">
    <source>
        <dbReference type="ARBA" id="ARBA00008639"/>
    </source>
</evidence>
<evidence type="ECO:0000313" key="11">
    <source>
        <dbReference type="EMBL" id="KAJ7975324.1"/>
    </source>
</evidence>
<dbReference type="Proteomes" id="UP001163823">
    <property type="component" value="Chromosome 3"/>
</dbReference>
<comment type="subcellular location">
    <subcellularLocation>
        <location evidence="2">Mitochondrion</location>
    </subcellularLocation>
</comment>
<keyword evidence="7" id="KW-0456">Lyase</keyword>
<evidence type="ECO:0000259" key="10">
    <source>
        <dbReference type="Pfam" id="PF00291"/>
    </source>
</evidence>
<evidence type="ECO:0000256" key="7">
    <source>
        <dbReference type="ARBA" id="ARBA00023239"/>
    </source>
</evidence>
<evidence type="ECO:0000313" key="12">
    <source>
        <dbReference type="Proteomes" id="UP001163823"/>
    </source>
</evidence>
<evidence type="ECO:0000256" key="2">
    <source>
        <dbReference type="ARBA" id="ARBA00004173"/>
    </source>
</evidence>
<name>A0AAD7VH01_QUISA</name>
<evidence type="ECO:0000256" key="5">
    <source>
        <dbReference type="ARBA" id="ARBA00022946"/>
    </source>
</evidence>